<reference evidence="6" key="1">
    <citation type="submission" date="2019-10" db="EMBL/GenBank/DDBJ databases">
        <authorList>
            <person name="Zhang R."/>
            <person name="Pan Y."/>
            <person name="Wang J."/>
            <person name="Ma R."/>
            <person name="Yu S."/>
        </authorList>
    </citation>
    <scope>NUCLEOTIDE SEQUENCE</scope>
    <source>
        <strain evidence="6">LA-IB0</strain>
        <tissue evidence="6">Leaf</tissue>
    </source>
</reference>
<keyword evidence="7" id="KW-1185">Reference proteome</keyword>
<feature type="region of interest" description="Disordered" evidence="4">
    <location>
        <begin position="908"/>
        <end position="930"/>
    </location>
</feature>
<dbReference type="Proteomes" id="UP000826271">
    <property type="component" value="Unassembled WGS sequence"/>
</dbReference>
<dbReference type="SMART" id="SM00640">
    <property type="entry name" value="Glyco_32"/>
    <property type="match status" value="2"/>
</dbReference>
<dbReference type="Gene3D" id="2.60.120.560">
    <property type="entry name" value="Exo-inulinase, domain 1"/>
    <property type="match status" value="2"/>
</dbReference>
<feature type="domain" description="Glycosyl hydrolase family 32 N-terminal" evidence="5">
    <location>
        <begin position="1"/>
        <end position="285"/>
    </location>
</feature>
<dbReference type="AlphaFoldDB" id="A0AAV6X6U2"/>
<dbReference type="SUPFAM" id="SSF49899">
    <property type="entry name" value="Concanavalin A-like lectins/glucanases"/>
    <property type="match status" value="2"/>
</dbReference>
<accession>A0AAV6X6U2</accession>
<dbReference type="PANTHER" id="PTHR31953">
    <property type="entry name" value="BETA-FRUCTOFURANOSIDASE, INSOLUBLE ISOENZYME CWINV1-RELATED"/>
    <property type="match status" value="1"/>
</dbReference>
<dbReference type="FunFam" id="2.60.120.560:FF:000002">
    <property type="entry name" value="Beta-fructofuranosidase, insoluble isoenzyme CWINV1"/>
    <property type="match status" value="1"/>
</dbReference>
<comment type="similarity">
    <text evidence="1">Belongs to the glycosyl hydrolase 32 family.</text>
</comment>
<evidence type="ECO:0000259" key="5">
    <source>
        <dbReference type="Pfam" id="PF00251"/>
    </source>
</evidence>
<dbReference type="InterPro" id="IPR013320">
    <property type="entry name" value="ConA-like_dom_sf"/>
</dbReference>
<keyword evidence="3" id="KW-0326">Glycosidase</keyword>
<dbReference type="Gene3D" id="2.115.10.20">
    <property type="entry name" value="Glycosyl hydrolase domain, family 43"/>
    <property type="match status" value="2"/>
</dbReference>
<dbReference type="SUPFAM" id="SSF75005">
    <property type="entry name" value="Arabinanase/levansucrase/invertase"/>
    <property type="match status" value="2"/>
</dbReference>
<protein>
    <recommendedName>
        <fullName evidence="5">Glycosyl hydrolase family 32 N-terminal domain-containing protein</fullName>
    </recommendedName>
</protein>
<dbReference type="InterPro" id="IPR001362">
    <property type="entry name" value="Glyco_hydro_32"/>
</dbReference>
<dbReference type="EMBL" id="WHWC01000010">
    <property type="protein sequence ID" value="KAG8375677.1"/>
    <property type="molecule type" value="Genomic_DNA"/>
</dbReference>
<keyword evidence="2" id="KW-0378">Hydrolase</keyword>
<evidence type="ECO:0000313" key="6">
    <source>
        <dbReference type="EMBL" id="KAG8375677.1"/>
    </source>
</evidence>
<evidence type="ECO:0000256" key="3">
    <source>
        <dbReference type="ARBA" id="ARBA00023295"/>
    </source>
</evidence>
<proteinExistence type="inferred from homology"/>
<organism evidence="6 7">
    <name type="scientific">Buddleja alternifolia</name>
    <dbReference type="NCBI Taxonomy" id="168488"/>
    <lineage>
        <taxon>Eukaryota</taxon>
        <taxon>Viridiplantae</taxon>
        <taxon>Streptophyta</taxon>
        <taxon>Embryophyta</taxon>
        <taxon>Tracheophyta</taxon>
        <taxon>Spermatophyta</taxon>
        <taxon>Magnoliopsida</taxon>
        <taxon>eudicotyledons</taxon>
        <taxon>Gunneridae</taxon>
        <taxon>Pentapetalae</taxon>
        <taxon>asterids</taxon>
        <taxon>lamiids</taxon>
        <taxon>Lamiales</taxon>
        <taxon>Scrophulariaceae</taxon>
        <taxon>Buddlejeae</taxon>
        <taxon>Buddleja</taxon>
    </lineage>
</organism>
<dbReference type="InterPro" id="IPR023296">
    <property type="entry name" value="Glyco_hydro_beta-prop_sf"/>
</dbReference>
<comment type="caution">
    <text evidence="6">The sequence shown here is derived from an EMBL/GenBank/DDBJ whole genome shotgun (WGS) entry which is preliminary data.</text>
</comment>
<dbReference type="GO" id="GO:0004553">
    <property type="term" value="F:hydrolase activity, hydrolyzing O-glycosyl compounds"/>
    <property type="evidence" value="ECO:0007669"/>
    <property type="project" value="InterPro"/>
</dbReference>
<dbReference type="GO" id="GO:0005975">
    <property type="term" value="P:carbohydrate metabolic process"/>
    <property type="evidence" value="ECO:0007669"/>
    <property type="project" value="InterPro"/>
</dbReference>
<gene>
    <name evidence="6" type="ORF">BUALT_Bualt10G0125300</name>
</gene>
<dbReference type="CDD" id="cd18624">
    <property type="entry name" value="GH32_Fruct1-like"/>
    <property type="match status" value="2"/>
</dbReference>
<dbReference type="InterPro" id="IPR050551">
    <property type="entry name" value="Fructan_Metab_Enzymes"/>
</dbReference>
<sequence length="930" mass="105369">MYYKGVYHLFYQYNPYSAVWGNISWAHSVSYDLIDWIHLENAINPTEPYDVGGCWSGSATIIPGDDKPVILYTGDNSADQQVQNLAMPKNLSDPLLREWIKSSHNPVLSPINGIDPKNYRDPTTAWRRSFDETWRVLIGSQIDGHGAAILYKSKDFINWKRTDKPLHSSNKTGMWECPDFYPVSTQGQNGLDTSVDGEDVKHVLKASFHDHDYYIIGNYDSKMETFRADVDFMDKNVQLRYDYGVFYASKSFYDGAKKRRVLWAWVTEADSESNDIQKGWSGLQADIEVSFDLPDLNGVELIDERLLDPQLLCREKNASINGVFGPFGLLVLASKDLTEQTAIFFRIFKRHEKYVVLMCSDQSRSSLTIRPKETIFGSFLDEDPNQKISLRTLIDRSIVESFGGEGRSCITARVYPGLAIGENSHIYAYNNGTKSVTISSLNAWRPMYYKGVYHLFYQYNPYSALWGNISWAHSASYDLIDWIHLENAINPSEPYDVGGCWSGSATIIPGDDKPVILYTGGSSADQQVQNLAMPKNLSDPLLREWIKFSNNPVLSPIDGIDPKNYRDPTTAWRRSFDETWRVLIGSQIDGHGAAILYKSKDFINWKRTDKPLHSSNKTGMWECPDFYPVSTQGKNGLDTSVDGEDVKHVLKASFHDHDYYILGNYESKMETFRADVDFMDENVQLRYDYGVFYASKSFYDGAKKRRVLWAWVTEADSESDDIKKGWSGLQADIEVSFDLPDLNGVELIDERLLDPQLLCKEKNASINGVFGPFGLLVLASMDLTEQTAIFFRVFKRHEKYVVLMCSDQSRSSLITRPKETIFGSFLDVDPNQKIPLRTLIDRSIVESFGGEGRSCITARVYPELAIGKNSHIYAFNNGTKSVTISSLNAWKEEQAECVEVRQIGGGTMTQRRRKKGAGGVAEMELQSSSS</sequence>
<evidence type="ECO:0000313" key="7">
    <source>
        <dbReference type="Proteomes" id="UP000826271"/>
    </source>
</evidence>
<feature type="domain" description="Glycosyl hydrolase family 32 N-terminal" evidence="5">
    <location>
        <begin position="446"/>
        <end position="731"/>
    </location>
</feature>
<dbReference type="Pfam" id="PF00251">
    <property type="entry name" value="Glyco_hydro_32N"/>
    <property type="match status" value="2"/>
</dbReference>
<evidence type="ECO:0000256" key="4">
    <source>
        <dbReference type="SAM" id="MobiDB-lite"/>
    </source>
</evidence>
<evidence type="ECO:0000256" key="1">
    <source>
        <dbReference type="ARBA" id="ARBA00009902"/>
    </source>
</evidence>
<evidence type="ECO:0000256" key="2">
    <source>
        <dbReference type="ARBA" id="ARBA00022801"/>
    </source>
</evidence>
<dbReference type="InterPro" id="IPR013148">
    <property type="entry name" value="Glyco_hydro_32_N"/>
</dbReference>
<name>A0AAV6X6U2_9LAMI</name>